<protein>
    <recommendedName>
        <fullName evidence="4">Ribosomal protein S12</fullName>
    </recommendedName>
</protein>
<evidence type="ECO:0000313" key="2">
    <source>
        <dbReference type="EMBL" id="KAG5535747.1"/>
    </source>
</evidence>
<evidence type="ECO:0000313" key="3">
    <source>
        <dbReference type="Proteomes" id="UP000823749"/>
    </source>
</evidence>
<feature type="compositionally biased region" description="Basic and acidic residues" evidence="1">
    <location>
        <begin position="61"/>
        <end position="71"/>
    </location>
</feature>
<organism evidence="2 3">
    <name type="scientific">Rhododendron griersonianum</name>
    <dbReference type="NCBI Taxonomy" id="479676"/>
    <lineage>
        <taxon>Eukaryota</taxon>
        <taxon>Viridiplantae</taxon>
        <taxon>Streptophyta</taxon>
        <taxon>Embryophyta</taxon>
        <taxon>Tracheophyta</taxon>
        <taxon>Spermatophyta</taxon>
        <taxon>Magnoliopsida</taxon>
        <taxon>eudicotyledons</taxon>
        <taxon>Gunneridae</taxon>
        <taxon>Pentapetalae</taxon>
        <taxon>asterids</taxon>
        <taxon>Ericales</taxon>
        <taxon>Ericaceae</taxon>
        <taxon>Ericoideae</taxon>
        <taxon>Rhodoreae</taxon>
        <taxon>Rhododendron</taxon>
    </lineage>
</organism>
<accession>A0AAV6J5T5</accession>
<feature type="compositionally biased region" description="Polar residues" evidence="1">
    <location>
        <begin position="43"/>
        <end position="53"/>
    </location>
</feature>
<proteinExistence type="predicted"/>
<evidence type="ECO:0008006" key="4">
    <source>
        <dbReference type="Google" id="ProtNLM"/>
    </source>
</evidence>
<gene>
    <name evidence="2" type="ORF">RHGRI_023495</name>
</gene>
<comment type="caution">
    <text evidence="2">The sequence shown here is derived from an EMBL/GenBank/DDBJ whole genome shotgun (WGS) entry which is preliminary data.</text>
</comment>
<feature type="region of interest" description="Disordered" evidence="1">
    <location>
        <begin position="1"/>
        <end position="71"/>
    </location>
</feature>
<dbReference type="Proteomes" id="UP000823749">
    <property type="component" value="Chromosome 8"/>
</dbReference>
<dbReference type="AlphaFoldDB" id="A0AAV6J5T5"/>
<evidence type="ECO:0000256" key="1">
    <source>
        <dbReference type="SAM" id="MobiDB-lite"/>
    </source>
</evidence>
<keyword evidence="3" id="KW-1185">Reference proteome</keyword>
<reference evidence="2" key="1">
    <citation type="submission" date="2020-08" db="EMBL/GenBank/DDBJ databases">
        <title>Plant Genome Project.</title>
        <authorList>
            <person name="Zhang R.-G."/>
        </authorList>
    </citation>
    <scope>NUCLEOTIDE SEQUENCE</scope>
    <source>
        <strain evidence="2">WSP0</strain>
        <tissue evidence="2">Leaf</tissue>
    </source>
</reference>
<dbReference type="EMBL" id="JACTNZ010000008">
    <property type="protein sequence ID" value="KAG5535747.1"/>
    <property type="molecule type" value="Genomic_DNA"/>
</dbReference>
<name>A0AAV6J5T5_9ERIC</name>
<sequence length="71" mass="8040">MKMPRKSDLASVRINRNKPKSLEWRKRQATMRPPIDAALAVRTTGSNQGSSRWGETATVEIKSRDEGETKK</sequence>